<feature type="compositionally biased region" description="Low complexity" evidence="1">
    <location>
        <begin position="361"/>
        <end position="374"/>
    </location>
</feature>
<dbReference type="InterPro" id="IPR011032">
    <property type="entry name" value="GroES-like_sf"/>
</dbReference>
<feature type="compositionally biased region" description="Acidic residues" evidence="1">
    <location>
        <begin position="89"/>
        <end position="99"/>
    </location>
</feature>
<evidence type="ECO:0000313" key="4">
    <source>
        <dbReference type="Proteomes" id="UP000030671"/>
    </source>
</evidence>
<feature type="compositionally biased region" description="Low complexity" evidence="1">
    <location>
        <begin position="135"/>
        <end position="154"/>
    </location>
</feature>
<protein>
    <recommendedName>
        <fullName evidence="2">Alcohol dehydrogenase-like N-terminal domain-containing protein</fullName>
    </recommendedName>
</protein>
<dbReference type="PANTHER" id="PTHR11695">
    <property type="entry name" value="ALCOHOL DEHYDROGENASE RELATED"/>
    <property type="match status" value="1"/>
</dbReference>
<feature type="region of interest" description="Disordered" evidence="1">
    <location>
        <begin position="125"/>
        <end position="177"/>
    </location>
</feature>
<evidence type="ECO:0000256" key="1">
    <source>
        <dbReference type="SAM" id="MobiDB-lite"/>
    </source>
</evidence>
<dbReference type="GeneID" id="20673301"/>
<dbReference type="Proteomes" id="UP000030671">
    <property type="component" value="Unassembled WGS sequence"/>
</dbReference>
<evidence type="ECO:0000313" key="3">
    <source>
        <dbReference type="EMBL" id="ETW84538.1"/>
    </source>
</evidence>
<organism evidence="3 4">
    <name type="scientific">Heterobasidion irregulare (strain TC 32-1)</name>
    <dbReference type="NCBI Taxonomy" id="747525"/>
    <lineage>
        <taxon>Eukaryota</taxon>
        <taxon>Fungi</taxon>
        <taxon>Dikarya</taxon>
        <taxon>Basidiomycota</taxon>
        <taxon>Agaricomycotina</taxon>
        <taxon>Agaricomycetes</taxon>
        <taxon>Russulales</taxon>
        <taxon>Bondarzewiaceae</taxon>
        <taxon>Heterobasidion</taxon>
        <taxon>Heterobasidion annosum species complex</taxon>
    </lineage>
</organism>
<feature type="compositionally biased region" description="Polar residues" evidence="1">
    <location>
        <begin position="328"/>
        <end position="341"/>
    </location>
</feature>
<dbReference type="OrthoDB" id="201656at2759"/>
<sequence>MGRSRPRPPSTAAQPAVASTHAHALRKPDRRCVLAPALPSSILIGVFSAQTHLIRAAHRSSNNVIHASSASPAPPAPSLDLNAAHVIEGDSDDDDDDDAFYTPLPSPSRSPNLSLLADSAIAAPRSHHPHMQRVSDGSDSSASSLESSSTPPTSDETHSVLSAAASKSSATAAPSPTSDFLSARLRLSSKPSSSASSRASHSASRSVASAPAPLPRSSRNTYTDEDWAKEVRWLVTPSAAASVKSRRRQSLPVAPVNYVDLPTVFQPRPPPPRRGRAKSGRVRTKVLMTALMEEDEDAMAGEDYHLQPASSSRSRSRARTASDPTSSPTVLRRSNSLTTPSGRHGASRNGVPSRSNSLILRSSAAGSSASPRSPYTLSSRTVALPTPLPVPPPPSSATSAPGTDVNLGATASPSTSGYTTLTLPRAAYTPANPWRALGGGRVDLARDGKAQTTMASVEIVRGVARTLPRGGLLRRATAPRRASLAGIPFRTSFGSKSELSLAHDPGKKKSKGNASSPRPSLHPSSASALALTSHLSPPSYCPESHVLIQVYAVALEGLDAQIVAEKVADGAEGRATGFVPGRGVVGRVVECGWEVRGEVAKKGEWVVGLLDVRKCGALAEFVLLDRHRIHRVPQPHLPSPTLFPSHATEDLPLGPPQPATLESLALLPVVGIPAYRSVRTFLLSLGGAPEPGAVQPASRALILRGQDGVGGMVTRMLLARGVGVVVHVEPAVVDVAESDTPLLMLSPHDDRHDDEDVEPNARLDELYRRVRAWGAEGLCVGGAVDTLAQLDARGEAFDFVLDTVGGKDVWEHAHRMLSRRAPDAGVGAGRAQFTTVVGDASSGHAIPTAHDHWRAGVRSLKRAMSSGSGSGSVSGSSSPAALASLPGSAASSCDQLSHEGKGAKRGAAKAPRKARPRTVGYSWVSCVADVDFEGGDVRDALGALVGMLERGRASPPGEMIRGEAYGAGRVLPLERAPEAFGEAGLLEGGGTVVVRVVV</sequence>
<feature type="compositionally biased region" description="Polar residues" evidence="1">
    <location>
        <begin position="350"/>
        <end position="360"/>
    </location>
</feature>
<dbReference type="SUPFAM" id="SSF50129">
    <property type="entry name" value="GroES-like"/>
    <property type="match status" value="1"/>
</dbReference>
<feature type="region of interest" description="Disordered" evidence="1">
    <location>
        <begin position="860"/>
        <end position="914"/>
    </location>
</feature>
<dbReference type="HOGENOM" id="CLU_002762_0_0_1"/>
<feature type="region of interest" description="Disordered" evidence="1">
    <location>
        <begin position="1"/>
        <end position="24"/>
    </location>
</feature>
<feature type="compositionally biased region" description="Low complexity" evidence="1">
    <location>
        <begin position="190"/>
        <end position="219"/>
    </location>
</feature>
<feature type="compositionally biased region" description="Basic residues" evidence="1">
    <location>
        <begin position="271"/>
        <end position="283"/>
    </location>
</feature>
<gene>
    <name evidence="3" type="ORF">HETIRDRAFT_416223</name>
</gene>
<dbReference type="EMBL" id="KI925456">
    <property type="protein sequence ID" value="ETW84538.1"/>
    <property type="molecule type" value="Genomic_DNA"/>
</dbReference>
<feature type="region of interest" description="Disordered" evidence="1">
    <location>
        <begin position="87"/>
        <end position="113"/>
    </location>
</feature>
<dbReference type="Pfam" id="PF08240">
    <property type="entry name" value="ADH_N"/>
    <property type="match status" value="1"/>
</dbReference>
<dbReference type="GO" id="GO:0005739">
    <property type="term" value="C:mitochondrion"/>
    <property type="evidence" value="ECO:0007669"/>
    <property type="project" value="TreeGrafter"/>
</dbReference>
<accession>W4KFC0</accession>
<feature type="compositionally biased region" description="Polar residues" evidence="1">
    <location>
        <begin position="409"/>
        <end position="418"/>
    </location>
</feature>
<feature type="compositionally biased region" description="Low complexity" evidence="1">
    <location>
        <begin position="514"/>
        <end position="528"/>
    </location>
</feature>
<keyword evidence="4" id="KW-1185">Reference proteome</keyword>
<evidence type="ECO:0000259" key="2">
    <source>
        <dbReference type="Pfam" id="PF08240"/>
    </source>
</evidence>
<feature type="region of interest" description="Disordered" evidence="1">
    <location>
        <begin position="306"/>
        <end position="418"/>
    </location>
</feature>
<dbReference type="InParanoid" id="W4KFC0"/>
<dbReference type="eggNOG" id="KOG1198">
    <property type="taxonomic scope" value="Eukaryota"/>
</dbReference>
<feature type="region of interest" description="Disordered" evidence="1">
    <location>
        <begin position="264"/>
        <end position="283"/>
    </location>
</feature>
<feature type="domain" description="Alcohol dehydrogenase-like N-terminal" evidence="2">
    <location>
        <begin position="544"/>
        <end position="633"/>
    </location>
</feature>
<dbReference type="PANTHER" id="PTHR11695:SF294">
    <property type="entry name" value="RETICULON-4-INTERACTING PROTEIN 1, MITOCHONDRIAL"/>
    <property type="match status" value="1"/>
</dbReference>
<name>W4KFC0_HETIT</name>
<dbReference type="InterPro" id="IPR013154">
    <property type="entry name" value="ADH-like_N"/>
</dbReference>
<feature type="compositionally biased region" description="Low complexity" evidence="1">
    <location>
        <begin position="162"/>
        <end position="177"/>
    </location>
</feature>
<proteinExistence type="predicted"/>
<feature type="compositionally biased region" description="Low complexity" evidence="1">
    <location>
        <begin position="308"/>
        <end position="327"/>
    </location>
</feature>
<dbReference type="Gene3D" id="3.90.180.10">
    <property type="entry name" value="Medium-chain alcohol dehydrogenases, catalytic domain"/>
    <property type="match status" value="1"/>
</dbReference>
<feature type="compositionally biased region" description="Low complexity" evidence="1">
    <location>
        <begin position="865"/>
        <end position="892"/>
    </location>
</feature>
<reference evidence="3 4" key="1">
    <citation type="journal article" date="2012" name="New Phytol.">
        <title>Insight into trade-off between wood decay and parasitism from the genome of a fungal forest pathogen.</title>
        <authorList>
            <person name="Olson A."/>
            <person name="Aerts A."/>
            <person name="Asiegbu F."/>
            <person name="Belbahri L."/>
            <person name="Bouzid O."/>
            <person name="Broberg A."/>
            <person name="Canback B."/>
            <person name="Coutinho P.M."/>
            <person name="Cullen D."/>
            <person name="Dalman K."/>
            <person name="Deflorio G."/>
            <person name="van Diepen L.T."/>
            <person name="Dunand C."/>
            <person name="Duplessis S."/>
            <person name="Durling M."/>
            <person name="Gonthier P."/>
            <person name="Grimwood J."/>
            <person name="Fossdal C.G."/>
            <person name="Hansson D."/>
            <person name="Henrissat B."/>
            <person name="Hietala A."/>
            <person name="Himmelstrand K."/>
            <person name="Hoffmeister D."/>
            <person name="Hogberg N."/>
            <person name="James T.Y."/>
            <person name="Karlsson M."/>
            <person name="Kohler A."/>
            <person name="Kues U."/>
            <person name="Lee Y.H."/>
            <person name="Lin Y.C."/>
            <person name="Lind M."/>
            <person name="Lindquist E."/>
            <person name="Lombard V."/>
            <person name="Lucas S."/>
            <person name="Lunden K."/>
            <person name="Morin E."/>
            <person name="Murat C."/>
            <person name="Park J."/>
            <person name="Raffaello T."/>
            <person name="Rouze P."/>
            <person name="Salamov A."/>
            <person name="Schmutz J."/>
            <person name="Solheim H."/>
            <person name="Stahlberg J."/>
            <person name="Velez H."/>
            <person name="de Vries R.P."/>
            <person name="Wiebenga A."/>
            <person name="Woodward S."/>
            <person name="Yakovlev I."/>
            <person name="Garbelotto M."/>
            <person name="Martin F."/>
            <person name="Grigoriev I.V."/>
            <person name="Stenlid J."/>
        </authorList>
    </citation>
    <scope>NUCLEOTIDE SEQUENCE [LARGE SCALE GENOMIC DNA]</scope>
    <source>
        <strain evidence="3 4">TC 32-1</strain>
    </source>
</reference>
<feature type="region of interest" description="Disordered" evidence="1">
    <location>
        <begin position="496"/>
        <end position="528"/>
    </location>
</feature>
<dbReference type="KEGG" id="hir:HETIRDRAFT_416223"/>
<dbReference type="InterPro" id="IPR050700">
    <property type="entry name" value="YIM1/Zinc_Alcohol_DH_Fams"/>
</dbReference>
<dbReference type="AlphaFoldDB" id="W4KFC0"/>
<feature type="region of interest" description="Disordered" evidence="1">
    <location>
        <begin position="190"/>
        <end position="221"/>
    </location>
</feature>
<feature type="compositionally biased region" description="Basic residues" evidence="1">
    <location>
        <begin position="903"/>
        <end position="914"/>
    </location>
</feature>
<dbReference type="RefSeq" id="XP_009544197.1">
    <property type="nucleotide sequence ID" value="XM_009545902.1"/>
</dbReference>
<feature type="compositionally biased region" description="Pro residues" evidence="1">
    <location>
        <begin position="386"/>
        <end position="395"/>
    </location>
</feature>